<keyword evidence="2" id="KW-1185">Reference proteome</keyword>
<dbReference type="RefSeq" id="WP_060782544.1">
    <property type="nucleotide sequence ID" value="NZ_CP014135.1"/>
</dbReference>
<dbReference type="PROSITE" id="PS51257">
    <property type="entry name" value="PROKAR_LIPOPROTEIN"/>
    <property type="match status" value="1"/>
</dbReference>
<dbReference type="EMBL" id="CP014135">
    <property type="protein sequence ID" value="AMB85194.1"/>
    <property type="molecule type" value="Genomic_DNA"/>
</dbReference>
<gene>
    <name evidence="1" type="ORF">AWM79_07700</name>
</gene>
<dbReference type="Proteomes" id="UP000063229">
    <property type="component" value="Chromosome"/>
</dbReference>
<protein>
    <recommendedName>
        <fullName evidence="3">Lipoprotein</fullName>
    </recommendedName>
</protein>
<dbReference type="AlphaFoldDB" id="A0A0X1SZE9"/>
<accession>A0A0X1SZE9</accession>
<organism evidence="1 2">
    <name type="scientific">Pseudomonas agarici</name>
    <dbReference type="NCBI Taxonomy" id="46677"/>
    <lineage>
        <taxon>Bacteria</taxon>
        <taxon>Pseudomonadati</taxon>
        <taxon>Pseudomonadota</taxon>
        <taxon>Gammaproteobacteria</taxon>
        <taxon>Pseudomonadales</taxon>
        <taxon>Pseudomonadaceae</taxon>
        <taxon>Pseudomonas</taxon>
    </lineage>
</organism>
<name>A0A0X1SZE9_PSEAA</name>
<dbReference type="KEGG" id="pagb:AWM79_07700"/>
<proteinExistence type="predicted"/>
<evidence type="ECO:0000313" key="1">
    <source>
        <dbReference type="EMBL" id="AMB85194.1"/>
    </source>
</evidence>
<evidence type="ECO:0008006" key="3">
    <source>
        <dbReference type="Google" id="ProtNLM"/>
    </source>
</evidence>
<evidence type="ECO:0000313" key="2">
    <source>
        <dbReference type="Proteomes" id="UP000063229"/>
    </source>
</evidence>
<sequence length="344" mass="37699">MSRRGWIVALIVVLVGCTAHERARQVPAAISLTPQTWQQIDVELVLASQEATRQAEVYAHGAMNHWRTRVYQQTEEKFLPWYNNYWTQEWLSIKVGWYKLNERGEPDPSAMRLAAYLQDQYQRRVLAPVAVEIDPEAIVEQSAQFYVELLGHQAQAIAQRYGVPPEQWSRHLHAIPALSLGPPSARNASLYQLLQAQPLSTLPAYGALIERVHAAAGSVSDQPGVGISAVAKQTHEELEAQFAGRGTVGAVAAAVGRVAGAMISIGMAGVRAMSLQNNRPNTDAQIRQTLGAAFDQAWLKSLNNPGTGVMAGVYYLSAQIEGKLAIPAREPVLPEPVSWKSSRP</sequence>
<reference evidence="1 2" key="1">
    <citation type="submission" date="2016-01" db="EMBL/GenBank/DDBJ databases">
        <authorList>
            <person name="McClelland M."/>
            <person name="Jain A."/>
            <person name="Saraogi P."/>
            <person name="Mendelson R."/>
            <person name="Westerman R."/>
            <person name="SanMiguel P."/>
            <person name="Csonka L."/>
        </authorList>
    </citation>
    <scope>NUCLEOTIDE SEQUENCE [LARGE SCALE GENOMIC DNA]</scope>
    <source>
        <strain evidence="1 2">NCPPB 2472</strain>
    </source>
</reference>